<comment type="caution">
    <text evidence="2">The sequence shown here is derived from an EMBL/GenBank/DDBJ whole genome shotgun (WGS) entry which is preliminary data.</text>
</comment>
<reference evidence="3" key="1">
    <citation type="journal article" date="2019" name="Int. J. Syst. Evol. Microbiol.">
        <title>The Global Catalogue of Microorganisms (GCM) 10K type strain sequencing project: providing services to taxonomists for standard genome sequencing and annotation.</title>
        <authorList>
            <consortium name="The Broad Institute Genomics Platform"/>
            <consortium name="The Broad Institute Genome Sequencing Center for Infectious Disease"/>
            <person name="Wu L."/>
            <person name="Ma J."/>
        </authorList>
    </citation>
    <scope>NUCLEOTIDE SEQUENCE [LARGE SCALE GENOMIC DNA]</scope>
    <source>
        <strain evidence="3">CCM 8925</strain>
    </source>
</reference>
<evidence type="ECO:0000313" key="2">
    <source>
        <dbReference type="EMBL" id="MFD0897722.1"/>
    </source>
</evidence>
<sequence>MSKNILVYPVILSKDGDYIFVQVPDIAGGFTQGNDLKDAIVMAEDLIGNLLADVSVYPKASAPADIKLATDEQLVYVSVDIDAFRRKYGKLVRKNITIPEYLNRLAKDQKINVSQVATAALKVKLGI</sequence>
<name>A0ABW3EEC0_9LACO</name>
<evidence type="ECO:0000313" key="3">
    <source>
        <dbReference type="Proteomes" id="UP001597104"/>
    </source>
</evidence>
<feature type="domain" description="HicB-like antitoxin of toxin-antitoxin system" evidence="1">
    <location>
        <begin position="8"/>
        <end position="104"/>
    </location>
</feature>
<proteinExistence type="predicted"/>
<dbReference type="SUPFAM" id="SSF143100">
    <property type="entry name" value="TTHA1013/TTHA0281-like"/>
    <property type="match status" value="1"/>
</dbReference>
<dbReference type="EMBL" id="JBHTIO010000039">
    <property type="protein sequence ID" value="MFD0897722.1"/>
    <property type="molecule type" value="Genomic_DNA"/>
</dbReference>
<dbReference type="Proteomes" id="UP001597104">
    <property type="component" value="Unassembled WGS sequence"/>
</dbReference>
<dbReference type="Pfam" id="PF15919">
    <property type="entry name" value="HicB_lk_antitox"/>
    <property type="match status" value="1"/>
</dbReference>
<keyword evidence="3" id="KW-1185">Reference proteome</keyword>
<dbReference type="RefSeq" id="WP_137638383.1">
    <property type="nucleotide sequence ID" value="NZ_BJDN01000023.1"/>
</dbReference>
<dbReference type="InterPro" id="IPR035069">
    <property type="entry name" value="TTHA1013/TTHA0281-like"/>
</dbReference>
<dbReference type="InterPro" id="IPR031807">
    <property type="entry name" value="HicB-like"/>
</dbReference>
<protein>
    <submittedName>
        <fullName evidence="2">Type II toxin-antitoxin system HicB family antitoxin</fullName>
    </submittedName>
</protein>
<gene>
    <name evidence="2" type="ORF">ACFQZ7_08215</name>
</gene>
<evidence type="ECO:0000259" key="1">
    <source>
        <dbReference type="Pfam" id="PF15919"/>
    </source>
</evidence>
<accession>A0ABW3EEC0</accession>
<dbReference type="Gene3D" id="3.30.160.250">
    <property type="match status" value="1"/>
</dbReference>
<organism evidence="2 3">
    <name type="scientific">Loigolactobacillus binensis</name>
    <dbReference type="NCBI Taxonomy" id="2559922"/>
    <lineage>
        <taxon>Bacteria</taxon>
        <taxon>Bacillati</taxon>
        <taxon>Bacillota</taxon>
        <taxon>Bacilli</taxon>
        <taxon>Lactobacillales</taxon>
        <taxon>Lactobacillaceae</taxon>
        <taxon>Loigolactobacillus</taxon>
    </lineage>
</organism>